<comment type="caution">
    <text evidence="2">The sequence shown here is derived from an EMBL/GenBank/DDBJ whole genome shotgun (WGS) entry which is preliminary data.</text>
</comment>
<dbReference type="CDD" id="cd02440">
    <property type="entry name" value="AdoMet_MTases"/>
    <property type="match status" value="1"/>
</dbReference>
<reference evidence="2 3" key="1">
    <citation type="journal article" date="2014" name="Nature">
        <title>An environmental bacterial taxon with a large and distinct metabolic repertoire.</title>
        <authorList>
            <person name="Wilson M.C."/>
            <person name="Mori T."/>
            <person name="Ruckert C."/>
            <person name="Uria A.R."/>
            <person name="Helf M.J."/>
            <person name="Takada K."/>
            <person name="Gernert C."/>
            <person name="Steffens U.A."/>
            <person name="Heycke N."/>
            <person name="Schmitt S."/>
            <person name="Rinke C."/>
            <person name="Helfrich E.J."/>
            <person name="Brachmann A.O."/>
            <person name="Gurgui C."/>
            <person name="Wakimoto T."/>
            <person name="Kracht M."/>
            <person name="Crusemann M."/>
            <person name="Hentschel U."/>
            <person name="Abe I."/>
            <person name="Matsunaga S."/>
            <person name="Kalinowski J."/>
            <person name="Takeyama H."/>
            <person name="Piel J."/>
        </authorList>
    </citation>
    <scope>NUCLEOTIDE SEQUENCE [LARGE SCALE GENOMIC DNA]</scope>
    <source>
        <strain evidence="3">TSY1</strain>
    </source>
</reference>
<dbReference type="Pfam" id="PF08241">
    <property type="entry name" value="Methyltransf_11"/>
    <property type="match status" value="1"/>
</dbReference>
<accession>W4LFD4</accession>
<dbReference type="Gene3D" id="3.40.50.150">
    <property type="entry name" value="Vaccinia Virus protein VP39"/>
    <property type="match status" value="1"/>
</dbReference>
<dbReference type="HOGENOM" id="CLU_1079650_0_0_7"/>
<dbReference type="PATRIC" id="fig|1429438.4.peg.5118"/>
<feature type="non-terminal residue" evidence="2">
    <location>
        <position position="1"/>
    </location>
</feature>
<dbReference type="AlphaFoldDB" id="W4LFD4"/>
<feature type="domain" description="Methyltransferase type 11" evidence="1">
    <location>
        <begin position="45"/>
        <end position="139"/>
    </location>
</feature>
<dbReference type="SUPFAM" id="SSF53335">
    <property type="entry name" value="S-adenosyl-L-methionine-dependent methyltransferases"/>
    <property type="match status" value="1"/>
</dbReference>
<evidence type="ECO:0000313" key="2">
    <source>
        <dbReference type="EMBL" id="ETW96410.1"/>
    </source>
</evidence>
<organism evidence="2 3">
    <name type="scientific">Entotheonella factor</name>
    <dbReference type="NCBI Taxonomy" id="1429438"/>
    <lineage>
        <taxon>Bacteria</taxon>
        <taxon>Pseudomonadati</taxon>
        <taxon>Nitrospinota/Tectimicrobiota group</taxon>
        <taxon>Candidatus Tectimicrobiota</taxon>
        <taxon>Candidatus Entotheonellia</taxon>
        <taxon>Candidatus Entotheonellales</taxon>
        <taxon>Candidatus Entotheonellaceae</taxon>
        <taxon>Candidatus Entotheonella</taxon>
    </lineage>
</organism>
<name>W4LFD4_ENTF1</name>
<evidence type="ECO:0000313" key="3">
    <source>
        <dbReference type="Proteomes" id="UP000019141"/>
    </source>
</evidence>
<gene>
    <name evidence="2" type="ORF">ETSY1_26795</name>
</gene>
<sequence length="257" mass="28162">YIWNRRVRQGAAHTRTASERDFQQPLQVVDPRGWLGQSVHGQRILCLAAGGGLQSVLLASAGAEVTVVDLSPAMLEQDRRQAASRGLTLRLLEGSMDDLSMLGDACFDVVVQPVSTCYVPDIVQVYKEIARVTVASGLYVSQHKQPANLQASAQPGPQGYAINEAYYRQGPLPPELAGYEHRESGTFEFLHRWEQLIGGLCRSGFVIEDLQEPNYADPMAAVGTFQHRSQFIPPYVAIKARRCPTSPDVTAASLVRA</sequence>
<evidence type="ECO:0000259" key="1">
    <source>
        <dbReference type="Pfam" id="PF08241"/>
    </source>
</evidence>
<protein>
    <submittedName>
        <fullName evidence="2">SAM-dependent methlyltransferase</fullName>
    </submittedName>
</protein>
<dbReference type="GO" id="GO:0008757">
    <property type="term" value="F:S-adenosylmethionine-dependent methyltransferase activity"/>
    <property type="evidence" value="ECO:0007669"/>
    <property type="project" value="InterPro"/>
</dbReference>
<dbReference type="Proteomes" id="UP000019141">
    <property type="component" value="Unassembled WGS sequence"/>
</dbReference>
<proteinExistence type="predicted"/>
<dbReference type="InterPro" id="IPR029063">
    <property type="entry name" value="SAM-dependent_MTases_sf"/>
</dbReference>
<dbReference type="InterPro" id="IPR013216">
    <property type="entry name" value="Methyltransf_11"/>
</dbReference>
<dbReference type="EMBL" id="AZHW01000792">
    <property type="protein sequence ID" value="ETW96410.1"/>
    <property type="molecule type" value="Genomic_DNA"/>
</dbReference>
<keyword evidence="3" id="KW-1185">Reference proteome</keyword>